<dbReference type="EMBL" id="JBJIAA010000006">
    <property type="protein sequence ID" value="MFL0250540.1"/>
    <property type="molecule type" value="Genomic_DNA"/>
</dbReference>
<accession>A0ABW8TDQ7</accession>
<sequence>MKLKKMDTNDALKLDKHIRVLQAIIPIESNRDRKYIRMYLASF</sequence>
<evidence type="ECO:0000313" key="1">
    <source>
        <dbReference type="EMBL" id="MFL0250540.1"/>
    </source>
</evidence>
<keyword evidence="2" id="KW-1185">Reference proteome</keyword>
<proteinExistence type="predicted"/>
<dbReference type="Proteomes" id="UP001623592">
    <property type="component" value="Unassembled WGS sequence"/>
</dbReference>
<gene>
    <name evidence="1" type="ORF">ACJDT4_08920</name>
</gene>
<organism evidence="1 2">
    <name type="scientific">Clostridium neuense</name>
    <dbReference type="NCBI Taxonomy" id="1728934"/>
    <lineage>
        <taxon>Bacteria</taxon>
        <taxon>Bacillati</taxon>
        <taxon>Bacillota</taxon>
        <taxon>Clostridia</taxon>
        <taxon>Eubacteriales</taxon>
        <taxon>Clostridiaceae</taxon>
        <taxon>Clostridium</taxon>
    </lineage>
</organism>
<evidence type="ECO:0000313" key="2">
    <source>
        <dbReference type="Proteomes" id="UP001623592"/>
    </source>
</evidence>
<name>A0ABW8TDQ7_9CLOT</name>
<protein>
    <submittedName>
        <fullName evidence="1">Uncharacterized protein</fullName>
    </submittedName>
</protein>
<dbReference type="RefSeq" id="WP_406787205.1">
    <property type="nucleotide sequence ID" value="NZ_JBJIAA010000006.1"/>
</dbReference>
<comment type="caution">
    <text evidence="1">The sequence shown here is derived from an EMBL/GenBank/DDBJ whole genome shotgun (WGS) entry which is preliminary data.</text>
</comment>
<reference evidence="1 2" key="1">
    <citation type="submission" date="2024-11" db="EMBL/GenBank/DDBJ databases">
        <authorList>
            <person name="Heng Y.C."/>
            <person name="Lim A.C.H."/>
            <person name="Lee J.K.Y."/>
            <person name="Kittelmann S."/>
        </authorList>
    </citation>
    <scope>NUCLEOTIDE SEQUENCE [LARGE SCALE GENOMIC DNA]</scope>
    <source>
        <strain evidence="1 2">WILCCON 0114</strain>
    </source>
</reference>